<keyword evidence="16" id="KW-0675">Receptor</keyword>
<dbReference type="SMART" id="SM00911">
    <property type="entry name" value="HWE_HK"/>
    <property type="match status" value="1"/>
</dbReference>
<evidence type="ECO:0000256" key="15">
    <source>
        <dbReference type="ARBA" id="ARBA00023026"/>
    </source>
</evidence>
<dbReference type="InterPro" id="IPR011102">
    <property type="entry name" value="Sig_transdc_His_kinase_HWE"/>
</dbReference>
<dbReference type="PROSITE" id="PS50113">
    <property type="entry name" value="PAC"/>
    <property type="match status" value="1"/>
</dbReference>
<reference evidence="19 20" key="1">
    <citation type="journal article" date="2013" name="Genome Announc.">
        <title>Genome sequences for three denitrifying bacterial strains isolated from a uranium- and nitrate-contaminated subsurface environment.</title>
        <authorList>
            <person name="Venkatramanan R."/>
            <person name="Prakash O."/>
            <person name="Woyke T."/>
            <person name="Chain P."/>
            <person name="Goodwin L.A."/>
            <person name="Watson D."/>
            <person name="Brooks S."/>
            <person name="Kostka J.E."/>
            <person name="Green S.J."/>
        </authorList>
    </citation>
    <scope>NUCLEOTIDE SEQUENCE [LARGE SCALE GENOMIC DNA]</scope>
    <source>
        <strain evidence="19 20">1NES1</strain>
    </source>
</reference>
<dbReference type="Proteomes" id="UP000005952">
    <property type="component" value="Chromosome"/>
</dbReference>
<dbReference type="RefSeq" id="WP_015599098.1">
    <property type="nucleotide sequence ID" value="NC_021172.1"/>
</dbReference>
<dbReference type="NCBIfam" id="TIGR00229">
    <property type="entry name" value="sensory_box"/>
    <property type="match status" value="1"/>
</dbReference>
<keyword evidence="15" id="KW-0843">Virulence</keyword>
<evidence type="ECO:0000256" key="7">
    <source>
        <dbReference type="ARBA" id="ARBA00022630"/>
    </source>
</evidence>
<evidence type="ECO:0000256" key="16">
    <source>
        <dbReference type="ARBA" id="ARBA00023170"/>
    </source>
</evidence>
<dbReference type="EMBL" id="CP005587">
    <property type="protein sequence ID" value="AGK59082.1"/>
    <property type="molecule type" value="Genomic_DNA"/>
</dbReference>
<evidence type="ECO:0000256" key="5">
    <source>
        <dbReference type="ARBA" id="ARBA00022553"/>
    </source>
</evidence>
<dbReference type="Pfam" id="PF08447">
    <property type="entry name" value="PAS_3"/>
    <property type="match status" value="1"/>
</dbReference>
<dbReference type="PANTHER" id="PTHR41523:SF8">
    <property type="entry name" value="ETHYLENE RESPONSE SENSOR PROTEIN"/>
    <property type="match status" value="1"/>
</dbReference>
<dbReference type="HOGENOM" id="CLU_404796_0_0_5"/>
<dbReference type="InterPro" id="IPR013655">
    <property type="entry name" value="PAS_fold_3"/>
</dbReference>
<sequence length="679" mass="73468">MVNTRRQQLFSGLWTRKRADADKNSFSAGIRRLILLALVLFPWIGLGAVLLYAIDMRAREALQNAALVRASIAAALLDHRVSDRTRAVDWLQATPQANGRTTAGSASNSYGVQFRARDSALNVIAPASFSGSAPDELSEAAQSAAKSALATKMPRITSYVDDGGSGGLNLWLPLFRDGRNPILLQANLPASFLNDTVKDLESRGHWRMAIIGFDGAVLARLDGRDDQNGAFKKAVVGSVADFAPTAFYVVATSKISPFGFRVRAATPLAPLEAASRRNWAGFFIVTCLLTAVTLAAEKSIFQKRASKGGARKPELHASTGNAVKRPRRLQSGLVQTGTTPGGLSLKPMQKSLGEERLREALDAGGICVWEWRRPNNTVVWENSCAKLLRQSADMPPPTVRALVRRTFPHERRRLLHAIRMSLADGRPLSIDVRLTCFDGEQRWIALRANPINSEAGRVAGFVGIANDITDQKRGLSRTDALLREVSHRSKNMLALILAMARLTARDAFDVKSYLKEFTLRVAGLAASQDLIVAADWQSVDFATLASAEVEAVVRSDASRIKISGPPLLVTPEAAQTLGMILTELALNAAEHGALSAAAGEVHLSWSFPNTSTIKISWHETGGPTYDADRPKGYGLSVIERFSSQGLKLESRIGSDGESVSWMLEGPLAHVGMRSTPLPT</sequence>
<dbReference type="Pfam" id="PF07536">
    <property type="entry name" value="HWE_HK"/>
    <property type="match status" value="1"/>
</dbReference>
<evidence type="ECO:0000256" key="12">
    <source>
        <dbReference type="ARBA" id="ARBA00022777"/>
    </source>
</evidence>
<keyword evidence="4" id="KW-0600">Photoreceptor protein</keyword>
<keyword evidence="7" id="KW-0285">Flavoprotein</keyword>
<dbReference type="EC" id="2.7.13.3" evidence="2"/>
<dbReference type="InterPro" id="IPR036890">
    <property type="entry name" value="HATPase_C_sf"/>
</dbReference>
<evidence type="ECO:0000256" key="13">
    <source>
        <dbReference type="ARBA" id="ARBA00022840"/>
    </source>
</evidence>
<keyword evidence="17" id="KW-1133">Transmembrane helix</keyword>
<dbReference type="OrthoDB" id="341208at2"/>
<evidence type="ECO:0000256" key="14">
    <source>
        <dbReference type="ARBA" id="ARBA00022991"/>
    </source>
</evidence>
<feature type="domain" description="PAC" evidence="18">
    <location>
        <begin position="428"/>
        <end position="480"/>
    </location>
</feature>
<dbReference type="AlphaFoldDB" id="N0BA13"/>
<comment type="catalytic activity">
    <reaction evidence="1">
        <text>ATP + protein L-histidine = ADP + protein N-phospho-L-histidine.</text>
        <dbReference type="EC" id="2.7.13.3"/>
    </reaction>
</comment>
<evidence type="ECO:0000256" key="11">
    <source>
        <dbReference type="ARBA" id="ARBA00022741"/>
    </source>
</evidence>
<keyword evidence="5" id="KW-0597">Phosphoprotein</keyword>
<dbReference type="GO" id="GO:0004673">
    <property type="term" value="F:protein histidine kinase activity"/>
    <property type="evidence" value="ECO:0007669"/>
    <property type="project" value="UniProtKB-EC"/>
</dbReference>
<evidence type="ECO:0000256" key="4">
    <source>
        <dbReference type="ARBA" id="ARBA00022543"/>
    </source>
</evidence>
<evidence type="ECO:0000259" key="18">
    <source>
        <dbReference type="PROSITE" id="PS50113"/>
    </source>
</evidence>
<evidence type="ECO:0000256" key="9">
    <source>
        <dbReference type="ARBA" id="ARBA00022679"/>
    </source>
</evidence>
<dbReference type="SUPFAM" id="SSF55785">
    <property type="entry name" value="PYP-like sensor domain (PAS domain)"/>
    <property type="match status" value="1"/>
</dbReference>
<gene>
    <name evidence="19" type="ORF">HYPDE_37053</name>
</gene>
<evidence type="ECO:0000256" key="17">
    <source>
        <dbReference type="SAM" id="Phobius"/>
    </source>
</evidence>
<dbReference type="InterPro" id="IPR001610">
    <property type="entry name" value="PAC"/>
</dbReference>
<dbReference type="GO" id="GO:0009881">
    <property type="term" value="F:photoreceptor activity"/>
    <property type="evidence" value="ECO:0007669"/>
    <property type="project" value="UniProtKB-KW"/>
</dbReference>
<keyword evidence="12 19" id="KW-0418">Kinase</keyword>
<evidence type="ECO:0000256" key="8">
    <source>
        <dbReference type="ARBA" id="ARBA00022643"/>
    </source>
</evidence>
<keyword evidence="8" id="KW-0288">FMN</keyword>
<keyword evidence="14" id="KW-0157">Chromophore</keyword>
<dbReference type="GO" id="GO:0005524">
    <property type="term" value="F:ATP binding"/>
    <property type="evidence" value="ECO:0007669"/>
    <property type="project" value="UniProtKB-KW"/>
</dbReference>
<evidence type="ECO:0000256" key="6">
    <source>
        <dbReference type="ARBA" id="ARBA00022606"/>
    </source>
</evidence>
<name>N0BA13_9HYPH</name>
<evidence type="ECO:0000313" key="20">
    <source>
        <dbReference type="Proteomes" id="UP000005952"/>
    </source>
</evidence>
<dbReference type="KEGG" id="hdt:HYPDE_37053"/>
<keyword evidence="6" id="KW-0716">Sensory transduction</keyword>
<organism evidence="19 20">
    <name type="scientific">Hyphomicrobium denitrificans 1NES1</name>
    <dbReference type="NCBI Taxonomy" id="670307"/>
    <lineage>
        <taxon>Bacteria</taxon>
        <taxon>Pseudomonadati</taxon>
        <taxon>Pseudomonadota</taxon>
        <taxon>Alphaproteobacteria</taxon>
        <taxon>Hyphomicrobiales</taxon>
        <taxon>Hyphomicrobiaceae</taxon>
        <taxon>Hyphomicrobium</taxon>
    </lineage>
</organism>
<keyword evidence="13" id="KW-0067">ATP-binding</keyword>
<protein>
    <recommendedName>
        <fullName evidence="3">Blue-light-activated histidine kinase</fullName>
        <ecNumber evidence="2">2.7.13.3</ecNumber>
    </recommendedName>
</protein>
<evidence type="ECO:0000313" key="19">
    <source>
        <dbReference type="EMBL" id="AGK59082.1"/>
    </source>
</evidence>
<dbReference type="SMART" id="SM00086">
    <property type="entry name" value="PAC"/>
    <property type="match status" value="1"/>
</dbReference>
<keyword evidence="11" id="KW-0547">Nucleotide-binding</keyword>
<keyword evidence="9" id="KW-0808">Transferase</keyword>
<evidence type="ECO:0000256" key="1">
    <source>
        <dbReference type="ARBA" id="ARBA00000085"/>
    </source>
</evidence>
<dbReference type="PANTHER" id="PTHR41523">
    <property type="entry name" value="TWO-COMPONENT SYSTEM SENSOR PROTEIN"/>
    <property type="match status" value="1"/>
</dbReference>
<evidence type="ECO:0000256" key="3">
    <source>
        <dbReference type="ARBA" id="ARBA00021740"/>
    </source>
</evidence>
<dbReference type="InterPro" id="IPR000700">
    <property type="entry name" value="PAS-assoc_C"/>
</dbReference>
<keyword evidence="20" id="KW-1185">Reference proteome</keyword>
<keyword evidence="10" id="KW-0677">Repeat</keyword>
<dbReference type="Gene3D" id="2.10.70.100">
    <property type="match status" value="1"/>
</dbReference>
<evidence type="ECO:0000256" key="10">
    <source>
        <dbReference type="ARBA" id="ARBA00022737"/>
    </source>
</evidence>
<dbReference type="InterPro" id="IPR000014">
    <property type="entry name" value="PAS"/>
</dbReference>
<evidence type="ECO:0000256" key="2">
    <source>
        <dbReference type="ARBA" id="ARBA00012438"/>
    </source>
</evidence>
<dbReference type="eggNOG" id="COG3920">
    <property type="taxonomic scope" value="Bacteria"/>
</dbReference>
<dbReference type="STRING" id="670307.HYPDE_37053"/>
<proteinExistence type="predicted"/>
<dbReference type="InterPro" id="IPR035965">
    <property type="entry name" value="PAS-like_dom_sf"/>
</dbReference>
<dbReference type="eggNOG" id="COG2202">
    <property type="taxonomic scope" value="Bacteria"/>
</dbReference>
<keyword evidence="17" id="KW-0812">Transmembrane</keyword>
<accession>N0BA13</accession>
<dbReference type="CDD" id="cd00130">
    <property type="entry name" value="PAS"/>
    <property type="match status" value="1"/>
</dbReference>
<keyword evidence="17" id="KW-0472">Membrane</keyword>
<dbReference type="Gene3D" id="3.30.565.10">
    <property type="entry name" value="Histidine kinase-like ATPase, C-terminal domain"/>
    <property type="match status" value="1"/>
</dbReference>
<dbReference type="Gene3D" id="3.30.450.20">
    <property type="entry name" value="PAS domain"/>
    <property type="match status" value="1"/>
</dbReference>
<feature type="transmembrane region" description="Helical" evidence="17">
    <location>
        <begin position="33"/>
        <end position="54"/>
    </location>
</feature>